<dbReference type="InterPro" id="IPR036097">
    <property type="entry name" value="HisK_dim/P_sf"/>
</dbReference>
<evidence type="ECO:0000313" key="11">
    <source>
        <dbReference type="Proteomes" id="UP000001235"/>
    </source>
</evidence>
<keyword evidence="6" id="KW-1133">Transmembrane helix</keyword>
<dbReference type="PROSITE" id="PS50113">
    <property type="entry name" value="PAC"/>
    <property type="match status" value="1"/>
</dbReference>
<dbReference type="KEGG" id="gca:Galf_1635"/>
<dbReference type="InterPro" id="IPR035965">
    <property type="entry name" value="PAS-like_dom_sf"/>
</dbReference>
<reference evidence="10 11" key="1">
    <citation type="submission" date="2010-08" db="EMBL/GenBank/DDBJ databases">
        <title>Complete sequence of Gallionella capsiferriformans ES-2.</title>
        <authorList>
            <consortium name="US DOE Joint Genome Institute"/>
            <person name="Lucas S."/>
            <person name="Copeland A."/>
            <person name="Lapidus A."/>
            <person name="Cheng J.-F."/>
            <person name="Bruce D."/>
            <person name="Goodwin L."/>
            <person name="Pitluck S."/>
            <person name="Chertkov O."/>
            <person name="Davenport K.W."/>
            <person name="Detter J.C."/>
            <person name="Han C."/>
            <person name="Tapia R."/>
            <person name="Land M."/>
            <person name="Hauser L."/>
            <person name="Chang Y.-J."/>
            <person name="Jeffries C."/>
            <person name="Kyrpides N."/>
            <person name="Ivanova N."/>
            <person name="Mikhailova N."/>
            <person name="Shelobolina E.S."/>
            <person name="Picardal F."/>
            <person name="Roden E."/>
            <person name="Emerson D."/>
            <person name="Woyke T."/>
        </authorList>
    </citation>
    <scope>NUCLEOTIDE SEQUENCE [LARGE SCALE GENOMIC DNA]</scope>
    <source>
        <strain evidence="10 11">ES-2</strain>
    </source>
</reference>
<dbReference type="InterPro" id="IPR000014">
    <property type="entry name" value="PAS"/>
</dbReference>
<dbReference type="Proteomes" id="UP000001235">
    <property type="component" value="Chromosome"/>
</dbReference>
<dbReference type="InterPro" id="IPR005467">
    <property type="entry name" value="His_kinase_dom"/>
</dbReference>
<evidence type="ECO:0000259" key="7">
    <source>
        <dbReference type="PROSITE" id="PS50109"/>
    </source>
</evidence>
<dbReference type="OrthoDB" id="8552871at2"/>
<dbReference type="AlphaFoldDB" id="D9SGK4"/>
<dbReference type="Pfam" id="PF02518">
    <property type="entry name" value="HATPase_c"/>
    <property type="match status" value="1"/>
</dbReference>
<dbReference type="InterPro" id="IPR004358">
    <property type="entry name" value="Sig_transdc_His_kin-like_C"/>
</dbReference>
<comment type="catalytic activity">
    <reaction evidence="1">
        <text>ATP + protein L-histidine = ADP + protein N-phospho-L-histidine.</text>
        <dbReference type="EC" id="2.7.13.3"/>
    </reaction>
</comment>
<dbReference type="Gene3D" id="1.10.287.130">
    <property type="match status" value="1"/>
</dbReference>
<dbReference type="SMART" id="SM00086">
    <property type="entry name" value="PAC"/>
    <property type="match status" value="3"/>
</dbReference>
<protein>
    <recommendedName>
        <fullName evidence="2">histidine kinase</fullName>
        <ecNumber evidence="2">2.7.13.3</ecNumber>
    </recommendedName>
</protein>
<dbReference type="Pfam" id="PF08448">
    <property type="entry name" value="PAS_4"/>
    <property type="match status" value="2"/>
</dbReference>
<evidence type="ECO:0000256" key="3">
    <source>
        <dbReference type="ARBA" id="ARBA00022553"/>
    </source>
</evidence>
<dbReference type="SUPFAM" id="SSF55874">
    <property type="entry name" value="ATPase domain of HSP90 chaperone/DNA topoisomerase II/histidine kinase"/>
    <property type="match status" value="1"/>
</dbReference>
<evidence type="ECO:0000259" key="8">
    <source>
        <dbReference type="PROSITE" id="PS50112"/>
    </source>
</evidence>
<dbReference type="InterPro" id="IPR052162">
    <property type="entry name" value="Sensor_kinase/Photoreceptor"/>
</dbReference>
<keyword evidence="11" id="KW-1185">Reference proteome</keyword>
<dbReference type="InterPro" id="IPR001610">
    <property type="entry name" value="PAC"/>
</dbReference>
<name>D9SGK4_GALCS</name>
<dbReference type="eggNOG" id="COG3829">
    <property type="taxonomic scope" value="Bacteria"/>
</dbReference>
<organism evidence="10 11">
    <name type="scientific">Gallionella capsiferriformans (strain ES-2)</name>
    <name type="common">Gallionella ferruginea capsiferriformans (strain ES-2)</name>
    <dbReference type="NCBI Taxonomy" id="395494"/>
    <lineage>
        <taxon>Bacteria</taxon>
        <taxon>Pseudomonadati</taxon>
        <taxon>Pseudomonadota</taxon>
        <taxon>Betaproteobacteria</taxon>
        <taxon>Nitrosomonadales</taxon>
        <taxon>Gallionellaceae</taxon>
        <taxon>Gallionella</taxon>
    </lineage>
</organism>
<dbReference type="RefSeq" id="WP_013293590.1">
    <property type="nucleotide sequence ID" value="NC_014394.1"/>
</dbReference>
<feature type="domain" description="PAS" evidence="8">
    <location>
        <begin position="460"/>
        <end position="532"/>
    </location>
</feature>
<feature type="transmembrane region" description="Helical" evidence="6">
    <location>
        <begin position="296"/>
        <end position="315"/>
    </location>
</feature>
<dbReference type="CDD" id="cd12915">
    <property type="entry name" value="PDC2_DGC_like"/>
    <property type="match status" value="1"/>
</dbReference>
<dbReference type="PRINTS" id="PR00344">
    <property type="entry name" value="BCTRLSENSOR"/>
</dbReference>
<evidence type="ECO:0000256" key="6">
    <source>
        <dbReference type="SAM" id="Phobius"/>
    </source>
</evidence>
<dbReference type="EC" id="2.7.13.3" evidence="2"/>
<dbReference type="SUPFAM" id="SSF55785">
    <property type="entry name" value="PYP-like sensor domain (PAS domain)"/>
    <property type="match status" value="3"/>
</dbReference>
<dbReference type="SMART" id="SM00091">
    <property type="entry name" value="PAS"/>
    <property type="match status" value="3"/>
</dbReference>
<evidence type="ECO:0000256" key="1">
    <source>
        <dbReference type="ARBA" id="ARBA00000085"/>
    </source>
</evidence>
<dbReference type="Gene3D" id="3.30.565.10">
    <property type="entry name" value="Histidine kinase-like ATPase, C-terminal domain"/>
    <property type="match status" value="1"/>
</dbReference>
<dbReference type="Pfam" id="PF00512">
    <property type="entry name" value="HisKA"/>
    <property type="match status" value="1"/>
</dbReference>
<evidence type="ECO:0000259" key="9">
    <source>
        <dbReference type="PROSITE" id="PS50113"/>
    </source>
</evidence>
<dbReference type="Pfam" id="PF08447">
    <property type="entry name" value="PAS_3"/>
    <property type="match status" value="1"/>
</dbReference>
<dbReference type="GO" id="GO:0000155">
    <property type="term" value="F:phosphorelay sensor kinase activity"/>
    <property type="evidence" value="ECO:0007669"/>
    <property type="project" value="InterPro"/>
</dbReference>
<keyword evidence="4" id="KW-0808">Transferase</keyword>
<sequence>MLKDTVAPSRFFLQMVAGAVLVNLAMFFLVGLILYQSYHQYQHNAEKMTQSLAHILEESFSGMLARVDASMLSAIDEVQRQYKSGKINPAELNVFLQKRQVRLPEIDNLRIANSAGIISYGTGVLPGSNVDINDRKHFIYFKSKNDDRLFISEPVFARIDKKWVLPIARRLNHPDGTFAGIVYALVSLEKISTSFSHLEVGKGGIVNLRDSDMNIIVRYPEPSSAQATIGKNTMTPQLKSSLEAGLTKGTYRVAGILDQVERTYSYRKVSGYPLYITVGFSADDYLAQWRNSSLKLVGLSAVFLVISVLLLGMLYRGERRRREAVDALQILNRDFMTLLESTTDFIYFKDRDSRIRFCSQTLANITGHQNWREMIGKHDLEIFPEDVAKIYYEEELPLFNSGSPILNRIDPYYDSAGRQGWVSTNKWPVFAEDGKTVTGIFGISRDISDFKRAEISLRLSEARYRATFDHAAVGIAQVSTDGVFLEINRVFCNIIGYTQSEVLSQHFSFGQITYPEDLASDMAQVQRLLSGADDHYEMEKRYIRKDGGIVWVNLSVALLRDTEGLALYFISSVVDITQRKQAEAQLLESEAHLRAIINNEPACIKIVDDQGILIQMNPAGLEMIEADSLAQVAGRPVTGVIAPEYREAFLQMHKRVIAGESMQLKFEVLGLKGGRRMLETHAVPMEAYGKRVQLAVTRDITERQRIEDALKRSNADLERFAYSVSHDMRQPLRAVSGHLQLLQHSLKEQLSEDDLLNMNFALDGAKRMDSMIVSLLDYSRVGRKTGEKQGIESRAVLDEALSFLQPMIQESAAQVTFQGVWPQLFASRDELTRLFQNLIGNAIKFHESGQAPLIEIKSVVAKAMWRVSVKDHGVGIDPKQADRLFQFFSRLQSRTIFEGTGMGLALCRRIVEHHDGRIWVESAGVGSGSTFIFELPVITHDH</sequence>
<dbReference type="eggNOG" id="COG4251">
    <property type="taxonomic scope" value="Bacteria"/>
</dbReference>
<evidence type="ECO:0000256" key="2">
    <source>
        <dbReference type="ARBA" id="ARBA00012438"/>
    </source>
</evidence>
<dbReference type="PROSITE" id="PS50109">
    <property type="entry name" value="HIS_KIN"/>
    <property type="match status" value="1"/>
</dbReference>
<dbReference type="NCBIfam" id="TIGR00229">
    <property type="entry name" value="sensory_box"/>
    <property type="match status" value="3"/>
</dbReference>
<dbReference type="InterPro" id="IPR013656">
    <property type="entry name" value="PAS_4"/>
</dbReference>
<feature type="transmembrane region" description="Helical" evidence="6">
    <location>
        <begin position="12"/>
        <end position="35"/>
    </location>
</feature>
<dbReference type="SUPFAM" id="SSF47384">
    <property type="entry name" value="Homodimeric domain of signal transducing histidine kinase"/>
    <property type="match status" value="1"/>
</dbReference>
<proteinExistence type="predicted"/>
<dbReference type="PROSITE" id="PS50112">
    <property type="entry name" value="PAS"/>
    <property type="match status" value="1"/>
</dbReference>
<dbReference type="CDD" id="cd12914">
    <property type="entry name" value="PDC1_DGC_like"/>
    <property type="match status" value="1"/>
</dbReference>
<evidence type="ECO:0000256" key="4">
    <source>
        <dbReference type="ARBA" id="ARBA00022679"/>
    </source>
</evidence>
<dbReference type="Gene3D" id="3.30.450.20">
    <property type="entry name" value="PAS domain"/>
    <property type="match status" value="5"/>
</dbReference>
<dbReference type="eggNOG" id="COG2202">
    <property type="taxonomic scope" value="Bacteria"/>
</dbReference>
<dbReference type="HOGENOM" id="CLU_000445_114_21_4"/>
<dbReference type="SMART" id="SM00388">
    <property type="entry name" value="HisKA"/>
    <property type="match status" value="1"/>
</dbReference>
<accession>D9SGK4</accession>
<keyword evidence="6" id="KW-0812">Transmembrane</keyword>
<dbReference type="InterPro" id="IPR036890">
    <property type="entry name" value="HATPase_C_sf"/>
</dbReference>
<dbReference type="InterPro" id="IPR013655">
    <property type="entry name" value="PAS_fold_3"/>
</dbReference>
<feature type="domain" description="Histidine kinase" evidence="7">
    <location>
        <begin position="723"/>
        <end position="939"/>
    </location>
</feature>
<dbReference type="CDD" id="cd00082">
    <property type="entry name" value="HisKA"/>
    <property type="match status" value="1"/>
</dbReference>
<feature type="domain" description="PAC" evidence="9">
    <location>
        <begin position="536"/>
        <end position="588"/>
    </location>
</feature>
<evidence type="ECO:0000256" key="5">
    <source>
        <dbReference type="ARBA" id="ARBA00022777"/>
    </source>
</evidence>
<keyword evidence="5 10" id="KW-0418">Kinase</keyword>
<dbReference type="SMART" id="SM00387">
    <property type="entry name" value="HATPase_c"/>
    <property type="match status" value="1"/>
</dbReference>
<evidence type="ECO:0000313" key="10">
    <source>
        <dbReference type="EMBL" id="ADL55651.1"/>
    </source>
</evidence>
<keyword evidence="3" id="KW-0597">Phosphoprotein</keyword>
<dbReference type="InterPro" id="IPR003661">
    <property type="entry name" value="HisK_dim/P_dom"/>
</dbReference>
<dbReference type="PANTHER" id="PTHR43304">
    <property type="entry name" value="PHYTOCHROME-LIKE PROTEIN CPH1"/>
    <property type="match status" value="1"/>
</dbReference>
<dbReference type="PANTHER" id="PTHR43304:SF1">
    <property type="entry name" value="PAC DOMAIN-CONTAINING PROTEIN"/>
    <property type="match status" value="1"/>
</dbReference>
<keyword evidence="6" id="KW-0472">Membrane</keyword>
<dbReference type="InterPro" id="IPR000700">
    <property type="entry name" value="PAS-assoc_C"/>
</dbReference>
<dbReference type="EMBL" id="CP002159">
    <property type="protein sequence ID" value="ADL55651.1"/>
    <property type="molecule type" value="Genomic_DNA"/>
</dbReference>
<dbReference type="STRING" id="395494.Galf_1635"/>
<gene>
    <name evidence="10" type="ordered locus">Galf_1635</name>
</gene>
<dbReference type="CDD" id="cd00130">
    <property type="entry name" value="PAS"/>
    <property type="match status" value="3"/>
</dbReference>
<dbReference type="InterPro" id="IPR003594">
    <property type="entry name" value="HATPase_dom"/>
</dbReference>